<feature type="domain" description="Phosphoesterase HXTX" evidence="2">
    <location>
        <begin position="13"/>
        <end position="93"/>
    </location>
</feature>
<dbReference type="InterPro" id="IPR009097">
    <property type="entry name" value="Cyclic_Pdiesterase"/>
</dbReference>
<dbReference type="NCBIfam" id="TIGR02258">
    <property type="entry name" value="2_5_ligase"/>
    <property type="match status" value="1"/>
</dbReference>
<sequence>MKKIRTFLAHPVPEEWKTIIEEAYGSLREGLESKIAWVKPENMHFTLKFLGPIEESKLAEVQGLLKNIPVVNFKISTSEAGFFPALEKPHVIWIGLEQG</sequence>
<organism evidence="3 4">
    <name type="scientific">Aduncisulcus paluster</name>
    <dbReference type="NCBI Taxonomy" id="2918883"/>
    <lineage>
        <taxon>Eukaryota</taxon>
        <taxon>Metamonada</taxon>
        <taxon>Carpediemonas-like organisms</taxon>
        <taxon>Aduncisulcus</taxon>
    </lineage>
</organism>
<dbReference type="Proteomes" id="UP001057375">
    <property type="component" value="Unassembled WGS sequence"/>
</dbReference>
<dbReference type="Pfam" id="PF02834">
    <property type="entry name" value="LigT_PEase"/>
    <property type="match status" value="1"/>
</dbReference>
<feature type="non-terminal residue" evidence="3">
    <location>
        <position position="99"/>
    </location>
</feature>
<evidence type="ECO:0000313" key="3">
    <source>
        <dbReference type="EMBL" id="GKT33360.1"/>
    </source>
</evidence>
<proteinExistence type="predicted"/>
<dbReference type="InterPro" id="IPR014051">
    <property type="entry name" value="Phosphoesterase_HXTX"/>
</dbReference>
<name>A0ABQ5KLH7_9EUKA</name>
<dbReference type="InterPro" id="IPR004175">
    <property type="entry name" value="RNA_CPDase"/>
</dbReference>
<dbReference type="PANTHER" id="PTHR35561">
    <property type="entry name" value="RNA 2',3'-CYCLIC PHOSPHODIESTERASE"/>
    <property type="match status" value="1"/>
</dbReference>
<gene>
    <name evidence="3" type="ORF">ADUPG1_002465</name>
</gene>
<evidence type="ECO:0000313" key="4">
    <source>
        <dbReference type="Proteomes" id="UP001057375"/>
    </source>
</evidence>
<evidence type="ECO:0000259" key="2">
    <source>
        <dbReference type="Pfam" id="PF02834"/>
    </source>
</evidence>
<comment type="caution">
    <text evidence="3">The sequence shown here is derived from an EMBL/GenBank/DDBJ whole genome shotgun (WGS) entry which is preliminary data.</text>
</comment>
<dbReference type="SUPFAM" id="SSF55144">
    <property type="entry name" value="LigT-like"/>
    <property type="match status" value="1"/>
</dbReference>
<dbReference type="Gene3D" id="3.90.1140.10">
    <property type="entry name" value="Cyclic phosphodiesterase"/>
    <property type="match status" value="1"/>
</dbReference>
<dbReference type="PANTHER" id="PTHR35561:SF1">
    <property type="entry name" value="RNA 2',3'-CYCLIC PHOSPHODIESTERASE"/>
    <property type="match status" value="1"/>
</dbReference>
<keyword evidence="4" id="KW-1185">Reference proteome</keyword>
<keyword evidence="1" id="KW-0378">Hydrolase</keyword>
<protein>
    <submittedName>
        <fullName evidence="3">RNA 2',3'-cyclic phosphodiesterase like protein</fullName>
    </submittedName>
</protein>
<evidence type="ECO:0000256" key="1">
    <source>
        <dbReference type="ARBA" id="ARBA00022801"/>
    </source>
</evidence>
<reference evidence="3" key="1">
    <citation type="submission" date="2022-03" db="EMBL/GenBank/DDBJ databases">
        <title>Draft genome sequence of Aduncisulcus paluster, a free-living microaerophilic Fornicata.</title>
        <authorList>
            <person name="Yuyama I."/>
            <person name="Kume K."/>
            <person name="Tamura T."/>
            <person name="Inagaki Y."/>
            <person name="Hashimoto T."/>
        </authorList>
    </citation>
    <scope>NUCLEOTIDE SEQUENCE</scope>
    <source>
        <strain evidence="3">NY0171</strain>
    </source>
</reference>
<dbReference type="EMBL" id="BQXS01002885">
    <property type="protein sequence ID" value="GKT33360.1"/>
    <property type="molecule type" value="Genomic_DNA"/>
</dbReference>
<accession>A0ABQ5KLH7</accession>